<keyword evidence="6" id="KW-0472">Membrane</keyword>
<keyword evidence="6" id="KW-0813">Transport</keyword>
<evidence type="ECO:0000259" key="7">
    <source>
        <dbReference type="Pfam" id="PF04106"/>
    </source>
</evidence>
<dbReference type="GO" id="GO:0019776">
    <property type="term" value="F:Atg8-family ligase activity"/>
    <property type="evidence" value="ECO:0007669"/>
    <property type="project" value="TreeGrafter"/>
</dbReference>
<dbReference type="InterPro" id="IPR042527">
    <property type="entry name" value="Atg5_UblA_dom_sf"/>
</dbReference>
<evidence type="ECO:0000313" key="10">
    <source>
        <dbReference type="EMBL" id="TIB37187.1"/>
    </source>
</evidence>
<dbReference type="Pfam" id="PF04106">
    <property type="entry name" value="ATG5_UblB"/>
    <property type="match status" value="1"/>
</dbReference>
<dbReference type="GO" id="GO:0061908">
    <property type="term" value="C:phagophore"/>
    <property type="evidence" value="ECO:0007669"/>
    <property type="project" value="TreeGrafter"/>
</dbReference>
<evidence type="ECO:0000256" key="3">
    <source>
        <dbReference type="ARBA" id="ARBA00022499"/>
    </source>
</evidence>
<dbReference type="PANTHER" id="PTHR13040:SF2">
    <property type="entry name" value="AUTOPHAGY PROTEIN 5"/>
    <property type="match status" value="1"/>
</dbReference>
<proteinExistence type="inferred from homology"/>
<name>A0A4T0F4Y7_WALIC</name>
<reference evidence="10 11" key="1">
    <citation type="submission" date="2019-03" db="EMBL/GenBank/DDBJ databases">
        <title>Sequencing 23 genomes of Wallemia ichthyophaga.</title>
        <authorList>
            <person name="Gostincar C."/>
        </authorList>
    </citation>
    <scope>NUCLEOTIDE SEQUENCE [LARGE SCALE GENOMIC DNA]</scope>
    <source>
        <strain evidence="10 11">EXF-6200</strain>
    </source>
</reference>
<evidence type="ECO:0000313" key="11">
    <source>
        <dbReference type="Proteomes" id="UP000310689"/>
    </source>
</evidence>
<dbReference type="EMBL" id="SPOI01000107">
    <property type="protein sequence ID" value="TIB37187.1"/>
    <property type="molecule type" value="Genomic_DNA"/>
</dbReference>
<accession>A0A4T0F4Y7</accession>
<dbReference type="GO" id="GO:0005776">
    <property type="term" value="C:autophagosome"/>
    <property type="evidence" value="ECO:0007669"/>
    <property type="project" value="TreeGrafter"/>
</dbReference>
<dbReference type="GO" id="GO:0044233">
    <property type="term" value="C:mitochondria-associated endoplasmic reticulum membrane contact site"/>
    <property type="evidence" value="ECO:0007669"/>
    <property type="project" value="TreeGrafter"/>
</dbReference>
<dbReference type="Gene3D" id="3.10.20.620">
    <property type="match status" value="1"/>
</dbReference>
<dbReference type="GO" id="GO:0034727">
    <property type="term" value="P:piecemeal microautophagy of the nucleus"/>
    <property type="evidence" value="ECO:0007669"/>
    <property type="project" value="TreeGrafter"/>
</dbReference>
<keyword evidence="5 6" id="KW-0072">Autophagy</keyword>
<evidence type="ECO:0000256" key="1">
    <source>
        <dbReference type="ARBA" id="ARBA00004623"/>
    </source>
</evidence>
<dbReference type="InterPro" id="IPR048939">
    <property type="entry name" value="ATG5_UblA"/>
</dbReference>
<dbReference type="Pfam" id="PF20637">
    <property type="entry name" value="ATG5_HBR"/>
    <property type="match status" value="1"/>
</dbReference>
<evidence type="ECO:0000256" key="5">
    <source>
        <dbReference type="ARBA" id="ARBA00023006"/>
    </source>
</evidence>
<dbReference type="GO" id="GO:0000422">
    <property type="term" value="P:autophagy of mitochondrion"/>
    <property type="evidence" value="ECO:0007669"/>
    <property type="project" value="TreeGrafter"/>
</dbReference>
<comment type="caution">
    <text evidence="10">The sequence shown here is derived from an EMBL/GenBank/DDBJ whole genome shotgun (WGS) entry which is preliminary data.</text>
</comment>
<dbReference type="InterPro" id="IPR048940">
    <property type="entry name" value="ATG5_HBR"/>
</dbReference>
<feature type="domain" description="Autophagy protein ATG5 alpha-helical bundle region" evidence="8">
    <location>
        <begin position="139"/>
        <end position="195"/>
    </location>
</feature>
<organism evidence="10 11">
    <name type="scientific">Wallemia ichthyophaga</name>
    <dbReference type="NCBI Taxonomy" id="245174"/>
    <lineage>
        <taxon>Eukaryota</taxon>
        <taxon>Fungi</taxon>
        <taxon>Dikarya</taxon>
        <taxon>Basidiomycota</taxon>
        <taxon>Wallemiomycotina</taxon>
        <taxon>Wallemiomycetes</taxon>
        <taxon>Wallemiales</taxon>
        <taxon>Wallemiaceae</taxon>
        <taxon>Wallemia</taxon>
    </lineage>
</organism>
<sequence length="264" mass="30317">MSSDLNYFRSLNWNSTVSLELSVRKDGLSVLDTVYFTAYRNSYPFFIYQQLKYAFLQSNHSSNQLNSINDDDIWFEVVDLPESNTTANNIPDKLKLHWNIGLSYDYYTFNYNPLKNHAPPLKLILHLSNSADSAAAHLQSTKLSFMGSLKESQLIYWGTVKRITQLKTNQTEQLWHSIQSNDIDEYFKIADKLLPLPLSIKEKEMDDNETPKPRSIPLKFILPDQILAYPVLHGTAIPLEADISWLASTMASPDGFLRFCIILN</sequence>
<dbReference type="InterPro" id="IPR007239">
    <property type="entry name" value="Atg5"/>
</dbReference>
<dbReference type="Gene3D" id="3.10.20.90">
    <property type="entry name" value="Phosphatidylinositol 3-kinase Catalytic Subunit, Chain A, domain 1"/>
    <property type="match status" value="1"/>
</dbReference>
<comment type="subunit">
    <text evidence="6">Conjugated with ATG12.</text>
</comment>
<dbReference type="GO" id="GO:0034274">
    <property type="term" value="C:Atg12-Atg5-Atg16 complex"/>
    <property type="evidence" value="ECO:0007669"/>
    <property type="project" value="TreeGrafter"/>
</dbReference>
<dbReference type="GO" id="GO:0034045">
    <property type="term" value="C:phagophore assembly site membrane"/>
    <property type="evidence" value="ECO:0007669"/>
    <property type="project" value="UniProtKB-SubCell"/>
</dbReference>
<dbReference type="Pfam" id="PF20638">
    <property type="entry name" value="ATG5_UblA"/>
    <property type="match status" value="1"/>
</dbReference>
<dbReference type="InterPro" id="IPR042526">
    <property type="entry name" value="Atg5_HR"/>
</dbReference>
<evidence type="ECO:0000259" key="9">
    <source>
        <dbReference type="Pfam" id="PF20638"/>
    </source>
</evidence>
<keyword evidence="3 6" id="KW-1017">Isopeptide bond</keyword>
<dbReference type="AlphaFoldDB" id="A0A4T0F4Y7"/>
<evidence type="ECO:0000259" key="8">
    <source>
        <dbReference type="Pfam" id="PF20637"/>
    </source>
</evidence>
<gene>
    <name evidence="10" type="ORF">E3P86_02257</name>
</gene>
<comment type="function">
    <text evidence="6">Involved in cytoplasm to vacuole transport (Cvt) and autophagic vesicle formation.</text>
</comment>
<dbReference type="GO" id="GO:0006995">
    <property type="term" value="P:cellular response to nitrogen starvation"/>
    <property type="evidence" value="ECO:0007669"/>
    <property type="project" value="TreeGrafter"/>
</dbReference>
<keyword evidence="4 6" id="KW-0832">Ubl conjugation</keyword>
<dbReference type="Proteomes" id="UP000310689">
    <property type="component" value="Unassembled WGS sequence"/>
</dbReference>
<evidence type="ECO:0000256" key="4">
    <source>
        <dbReference type="ARBA" id="ARBA00022843"/>
    </source>
</evidence>
<dbReference type="Gene3D" id="1.10.246.190">
    <property type="entry name" value="Autophagy protein Apg5, helix rich domain"/>
    <property type="match status" value="1"/>
</dbReference>
<comment type="subcellular location">
    <subcellularLocation>
        <location evidence="1 6">Preautophagosomal structure membrane</location>
        <topology evidence="1 6">Peripheral membrane protein</topology>
    </subcellularLocation>
</comment>
<evidence type="ECO:0000256" key="2">
    <source>
        <dbReference type="ARBA" id="ARBA00006910"/>
    </source>
</evidence>
<feature type="domain" description="Autophagy protein ATG5 UblB" evidence="7">
    <location>
        <begin position="209"/>
        <end position="261"/>
    </location>
</feature>
<comment type="similarity">
    <text evidence="2 6">Belongs to the ATG5 family.</text>
</comment>
<evidence type="ECO:0000256" key="6">
    <source>
        <dbReference type="RuleBase" id="RU361202"/>
    </source>
</evidence>
<dbReference type="PANTHER" id="PTHR13040">
    <property type="entry name" value="AUTOPHAGY PROTEIN 5"/>
    <property type="match status" value="1"/>
</dbReference>
<dbReference type="InterPro" id="IPR048318">
    <property type="entry name" value="ATG5_UblB"/>
</dbReference>
<protein>
    <recommendedName>
        <fullName evidence="6">Autophagy protein 5</fullName>
    </recommendedName>
</protein>
<feature type="domain" description="Autophagy protein ATG5 UblA" evidence="9">
    <location>
        <begin position="13"/>
        <end position="126"/>
    </location>
</feature>